<evidence type="ECO:0000313" key="1">
    <source>
        <dbReference type="EMBL" id="KAJ9090938.1"/>
    </source>
</evidence>
<name>A0ACC2UV94_9TREE</name>
<protein>
    <submittedName>
        <fullName evidence="1">Uncharacterized protein</fullName>
    </submittedName>
</protein>
<evidence type="ECO:0000313" key="2">
    <source>
        <dbReference type="Proteomes" id="UP001227268"/>
    </source>
</evidence>
<sequence>MYPRQSANTLFIPRVLDQFDVLTALGSEQRQQRGRVRPEYATALFVAYIQAKLAKGRTRHEVSLKVQDLERGLPHLASSFVQARQVTGLPPSPLFPPPRTDHAGGTSQLALLRTQSAYHSPYHTLPGGSAAQSPGMRRASTATSRPSVAHVVQPTTIRPTEEGTEPPPPPYSRSDPEPEATAELTRQISQLTTGPSRSAPIASSTPLDTLAAERERRELEEALRLSRESAEEEEAMRLSRESAEAEQARWRAVEEHFDHSGSSIIAAPPPLPARTAPPAAISLLDSSAPATGTLAPPLTPIRTGSNNPFASALDAEADVQPQGEPIRYAPPPGPSPGHNAVHTPSTSAYAPPPGPPPGHAAGLVSANPFINHSRDISSGSIPSPSASAFASTSGPTSATADISILAQYDTIILIDDSGSMAGGRWQQVRGALMDVATRVARVDEDGIEVHFVNSMVEGYNLTVSSGDRTAGSVEKLFNKVKPTNGTPTGAALRRILEPYMDQLEHVQQLKANGEQIPVGEDVKPVNVIVLTDGAATDDPESVIVSIASRLDRGGFPLNQLGIQFLQIGNESEAREALQALDDGIKEKHEVRDIVDTVVYHGDGAPVSAEQILKVLLGGIQKHLDEQQVPQRREGFV</sequence>
<proteinExistence type="predicted"/>
<keyword evidence="2" id="KW-1185">Reference proteome</keyword>
<gene>
    <name evidence="1" type="ORF">QFC21_007353</name>
</gene>
<dbReference type="EMBL" id="JASBWT010000076">
    <property type="protein sequence ID" value="KAJ9090938.1"/>
    <property type="molecule type" value="Genomic_DNA"/>
</dbReference>
<organism evidence="1 2">
    <name type="scientific">Naganishia friedmannii</name>
    <dbReference type="NCBI Taxonomy" id="89922"/>
    <lineage>
        <taxon>Eukaryota</taxon>
        <taxon>Fungi</taxon>
        <taxon>Dikarya</taxon>
        <taxon>Basidiomycota</taxon>
        <taxon>Agaricomycotina</taxon>
        <taxon>Tremellomycetes</taxon>
        <taxon>Filobasidiales</taxon>
        <taxon>Filobasidiaceae</taxon>
        <taxon>Naganishia</taxon>
    </lineage>
</organism>
<comment type="caution">
    <text evidence="1">The sequence shown here is derived from an EMBL/GenBank/DDBJ whole genome shotgun (WGS) entry which is preliminary data.</text>
</comment>
<reference evidence="1" key="1">
    <citation type="submission" date="2023-04" db="EMBL/GenBank/DDBJ databases">
        <title>Draft Genome sequencing of Naganishia species isolated from polar environments using Oxford Nanopore Technology.</title>
        <authorList>
            <person name="Leo P."/>
            <person name="Venkateswaran K."/>
        </authorList>
    </citation>
    <scope>NUCLEOTIDE SEQUENCE</scope>
    <source>
        <strain evidence="1">MNA-CCFEE 5423</strain>
    </source>
</reference>
<dbReference type="Proteomes" id="UP001227268">
    <property type="component" value="Unassembled WGS sequence"/>
</dbReference>
<accession>A0ACC2UV94</accession>